<sequence length="113" mass="13077">MRHVGYNGKWEGRDTLNDSKDYLDFFNQTYNDPSKHSGYSTNSNLRFESRADALAVKNLLIEKSPSAKQYEFSVEYINPNKSMQVGWYITVKKIEQEPVKDPASKPIKNKKNP</sequence>
<dbReference type="Proteomes" id="UP000051957">
    <property type="component" value="Unassembled WGS sequence"/>
</dbReference>
<dbReference type="EMBL" id="AZGK01000010">
    <property type="protein sequence ID" value="KRM46114.1"/>
    <property type="molecule type" value="Genomic_DNA"/>
</dbReference>
<protein>
    <submittedName>
        <fullName evidence="1">Uncharacterized protein</fullName>
    </submittedName>
</protein>
<dbReference type="AlphaFoldDB" id="A0A0R1YV63"/>
<gene>
    <name evidence="1" type="ORF">FC51_GL000563</name>
</gene>
<dbReference type="PATRIC" id="fig|1423784.4.peg.557"/>
<evidence type="ECO:0000313" key="2">
    <source>
        <dbReference type="Proteomes" id="UP000051957"/>
    </source>
</evidence>
<reference evidence="1 2" key="1">
    <citation type="journal article" date="2015" name="Genome Announc.">
        <title>Expanding the biotechnology potential of lactobacilli through comparative genomics of 213 strains and associated genera.</title>
        <authorList>
            <person name="Sun Z."/>
            <person name="Harris H.M."/>
            <person name="McCann A."/>
            <person name="Guo C."/>
            <person name="Argimon S."/>
            <person name="Zhang W."/>
            <person name="Yang X."/>
            <person name="Jeffery I.B."/>
            <person name="Cooney J.C."/>
            <person name="Kagawa T.F."/>
            <person name="Liu W."/>
            <person name="Song Y."/>
            <person name="Salvetti E."/>
            <person name="Wrobel A."/>
            <person name="Rasinkangas P."/>
            <person name="Parkhill J."/>
            <person name="Rea M.C."/>
            <person name="O'Sullivan O."/>
            <person name="Ritari J."/>
            <person name="Douillard F.P."/>
            <person name="Paul Ross R."/>
            <person name="Yang R."/>
            <person name="Briner A.E."/>
            <person name="Felis G.E."/>
            <person name="de Vos W.M."/>
            <person name="Barrangou R."/>
            <person name="Klaenhammer T.R."/>
            <person name="Caufield P.W."/>
            <person name="Cui Y."/>
            <person name="Zhang H."/>
            <person name="O'Toole P.W."/>
        </authorList>
    </citation>
    <scope>NUCLEOTIDE SEQUENCE [LARGE SCALE GENOMIC DNA]</scope>
    <source>
        <strain evidence="1 2">DSM 5707</strain>
    </source>
</reference>
<name>A0A0R1YV63_9LACO</name>
<proteinExistence type="predicted"/>
<accession>A0A0R1YV63</accession>
<evidence type="ECO:0000313" key="1">
    <source>
        <dbReference type="EMBL" id="KRM46114.1"/>
    </source>
</evidence>
<comment type="caution">
    <text evidence="1">The sequence shown here is derived from an EMBL/GenBank/DDBJ whole genome shotgun (WGS) entry which is preliminary data.</text>
</comment>
<organism evidence="1 2">
    <name type="scientific">Lentilactobacillus parabuchneri DSM 5707 = NBRC 107865</name>
    <dbReference type="NCBI Taxonomy" id="1423784"/>
    <lineage>
        <taxon>Bacteria</taxon>
        <taxon>Bacillati</taxon>
        <taxon>Bacillota</taxon>
        <taxon>Bacilli</taxon>
        <taxon>Lactobacillales</taxon>
        <taxon>Lactobacillaceae</taxon>
        <taxon>Lentilactobacillus</taxon>
    </lineage>
</organism>